<dbReference type="Proteomes" id="UP000663419">
    <property type="component" value="Chromosome 5"/>
</dbReference>
<dbReference type="VEuPathDB" id="FungiDB:I7I53_04304"/>
<organism evidence="1 2">
    <name type="scientific">Ajellomyces capsulatus (strain H88)</name>
    <name type="common">Darling's disease fungus</name>
    <name type="synonym">Histoplasma capsulatum</name>
    <dbReference type="NCBI Taxonomy" id="544711"/>
    <lineage>
        <taxon>Eukaryota</taxon>
        <taxon>Fungi</taxon>
        <taxon>Dikarya</taxon>
        <taxon>Ascomycota</taxon>
        <taxon>Pezizomycotina</taxon>
        <taxon>Eurotiomycetes</taxon>
        <taxon>Eurotiomycetidae</taxon>
        <taxon>Onygenales</taxon>
        <taxon>Ajellomycetaceae</taxon>
        <taxon>Histoplasma</taxon>
    </lineage>
</organism>
<dbReference type="EMBL" id="CP069106">
    <property type="protein sequence ID" value="QSS56160.1"/>
    <property type="molecule type" value="Genomic_DNA"/>
</dbReference>
<protein>
    <submittedName>
        <fullName evidence="1">Uncharacterized protein</fullName>
    </submittedName>
</protein>
<accession>A0A8A1LS58</accession>
<dbReference type="AlphaFoldDB" id="A0A8A1LS58"/>
<sequence length="114" mass="12887">MSLCHDQWLAGSRPSFPSTWSSICRNGSCAFQYDLPCMPCLPLIFQQRSCRKFNSRVICCQPAQKRDGIYPASTDISREKNSIERECVCAFVEASHTNKSRPSSVGILVFIYNL</sequence>
<proteinExistence type="predicted"/>
<reference evidence="1" key="1">
    <citation type="submission" date="2021-01" db="EMBL/GenBank/DDBJ databases">
        <title>Chromosome-level genome assembly of a human fungal pathogen reveals clustering of transcriptionally co-regulated genes.</title>
        <authorList>
            <person name="Voorhies M."/>
            <person name="Cohen S."/>
            <person name="Shea T.P."/>
            <person name="Petrus S."/>
            <person name="Munoz J.F."/>
            <person name="Poplawski S."/>
            <person name="Goldman W.E."/>
            <person name="Michael T."/>
            <person name="Cuomo C.A."/>
            <person name="Sil A."/>
            <person name="Beyhan S."/>
        </authorList>
    </citation>
    <scope>NUCLEOTIDE SEQUENCE</scope>
    <source>
        <strain evidence="1">H88</strain>
    </source>
</reference>
<evidence type="ECO:0000313" key="2">
    <source>
        <dbReference type="Proteomes" id="UP000663419"/>
    </source>
</evidence>
<name>A0A8A1LS58_AJEC8</name>
<gene>
    <name evidence="1" type="ORF">I7I53_04304</name>
</gene>
<evidence type="ECO:0000313" key="1">
    <source>
        <dbReference type="EMBL" id="QSS56160.1"/>
    </source>
</evidence>